<feature type="transmembrane region" description="Helical" evidence="7">
    <location>
        <begin position="187"/>
        <end position="208"/>
    </location>
</feature>
<dbReference type="InterPro" id="IPR020846">
    <property type="entry name" value="MFS_dom"/>
</dbReference>
<evidence type="ECO:0000256" key="1">
    <source>
        <dbReference type="ARBA" id="ARBA00004141"/>
    </source>
</evidence>
<dbReference type="InterPro" id="IPR011701">
    <property type="entry name" value="MFS"/>
</dbReference>
<feature type="transmembrane region" description="Helical" evidence="7">
    <location>
        <begin position="156"/>
        <end position="181"/>
    </location>
</feature>
<dbReference type="RefSeq" id="XP_025346188.1">
    <property type="nucleotide sequence ID" value="XM_025490453.1"/>
</dbReference>
<feature type="transmembrane region" description="Helical" evidence="7">
    <location>
        <begin position="328"/>
        <end position="352"/>
    </location>
</feature>
<feature type="transmembrane region" description="Helical" evidence="7">
    <location>
        <begin position="464"/>
        <end position="482"/>
    </location>
</feature>
<keyword evidence="3 7" id="KW-0812">Transmembrane</keyword>
<keyword evidence="2" id="KW-0813">Transport</keyword>
<evidence type="ECO:0000256" key="4">
    <source>
        <dbReference type="ARBA" id="ARBA00022989"/>
    </source>
</evidence>
<dbReference type="Proteomes" id="UP000245942">
    <property type="component" value="Unassembled WGS sequence"/>
</dbReference>
<feature type="region of interest" description="Disordered" evidence="6">
    <location>
        <begin position="254"/>
        <end position="288"/>
    </location>
</feature>
<feature type="transmembrane region" description="Helical" evidence="7">
    <location>
        <begin position="423"/>
        <end position="444"/>
    </location>
</feature>
<dbReference type="OrthoDB" id="4139357at2759"/>
<evidence type="ECO:0000256" key="7">
    <source>
        <dbReference type="SAM" id="Phobius"/>
    </source>
</evidence>
<reference evidence="9 10" key="1">
    <citation type="journal article" date="2018" name="Mol. Biol. Evol.">
        <title>Broad Genomic Sampling Reveals a Smut Pathogenic Ancestry of the Fungal Clade Ustilaginomycotina.</title>
        <authorList>
            <person name="Kijpornyongpan T."/>
            <person name="Mondo S.J."/>
            <person name="Barry K."/>
            <person name="Sandor L."/>
            <person name="Lee J."/>
            <person name="Lipzen A."/>
            <person name="Pangilinan J."/>
            <person name="LaButti K."/>
            <person name="Hainaut M."/>
            <person name="Henrissat B."/>
            <person name="Grigoriev I.V."/>
            <person name="Spatafora J.W."/>
            <person name="Aime M.C."/>
        </authorList>
    </citation>
    <scope>NUCLEOTIDE SEQUENCE [LARGE SCALE GENOMIC DNA]</scope>
    <source>
        <strain evidence="9 10">MCA 4718</strain>
    </source>
</reference>
<dbReference type="Pfam" id="PF07690">
    <property type="entry name" value="MFS_1"/>
    <property type="match status" value="1"/>
</dbReference>
<feature type="transmembrane region" description="Helical" evidence="7">
    <location>
        <begin position="399"/>
        <end position="417"/>
    </location>
</feature>
<dbReference type="GeneID" id="37012187"/>
<feature type="transmembrane region" description="Helical" evidence="7">
    <location>
        <begin position="488"/>
        <end position="507"/>
    </location>
</feature>
<feature type="transmembrane region" description="Helical" evidence="7">
    <location>
        <begin position="30"/>
        <end position="49"/>
    </location>
</feature>
<dbReference type="PANTHER" id="PTHR23511:SF5">
    <property type="entry name" value="MAJOR FACILITATOR-TYPE TRANSPORTER HXNZ-RELATED"/>
    <property type="match status" value="1"/>
</dbReference>
<dbReference type="Pfam" id="PF00083">
    <property type="entry name" value="Sugar_tr"/>
    <property type="match status" value="1"/>
</dbReference>
<keyword evidence="10" id="KW-1185">Reference proteome</keyword>
<dbReference type="InterPro" id="IPR005828">
    <property type="entry name" value="MFS_sugar_transport-like"/>
</dbReference>
<protein>
    <submittedName>
        <fullName evidence="9">MFS general substrate transporter</fullName>
    </submittedName>
</protein>
<evidence type="ECO:0000256" key="6">
    <source>
        <dbReference type="SAM" id="MobiDB-lite"/>
    </source>
</evidence>
<comment type="subcellular location">
    <subcellularLocation>
        <location evidence="1">Membrane</location>
        <topology evidence="1">Multi-pass membrane protein</topology>
    </subcellularLocation>
</comment>
<evidence type="ECO:0000313" key="10">
    <source>
        <dbReference type="Proteomes" id="UP000245942"/>
    </source>
</evidence>
<feature type="transmembrane region" description="Helical" evidence="7">
    <location>
        <begin position="70"/>
        <end position="91"/>
    </location>
</feature>
<dbReference type="GO" id="GO:0016020">
    <property type="term" value="C:membrane"/>
    <property type="evidence" value="ECO:0007669"/>
    <property type="project" value="UniProtKB-SubCell"/>
</dbReference>
<proteinExistence type="predicted"/>
<feature type="domain" description="Major facilitator superfamily (MFS) profile" evidence="8">
    <location>
        <begin position="31"/>
        <end position="510"/>
    </location>
</feature>
<feature type="region of interest" description="Disordered" evidence="6">
    <location>
        <begin position="513"/>
        <end position="536"/>
    </location>
</feature>
<keyword evidence="4 7" id="KW-1133">Transmembrane helix</keyword>
<dbReference type="EMBL" id="KZ819333">
    <property type="protein sequence ID" value="PWN19028.1"/>
    <property type="molecule type" value="Genomic_DNA"/>
</dbReference>
<dbReference type="SUPFAM" id="SSF103473">
    <property type="entry name" value="MFS general substrate transporter"/>
    <property type="match status" value="1"/>
</dbReference>
<evidence type="ECO:0000313" key="9">
    <source>
        <dbReference type="EMBL" id="PWN19028.1"/>
    </source>
</evidence>
<name>A0A316U2I1_9BASI</name>
<dbReference type="PANTHER" id="PTHR23511">
    <property type="entry name" value="SYNAPTIC VESICLE GLYCOPROTEIN 2"/>
    <property type="match status" value="1"/>
</dbReference>
<gene>
    <name evidence="9" type="ORF">BCV69DRAFT_251949</name>
</gene>
<evidence type="ECO:0000259" key="8">
    <source>
        <dbReference type="PROSITE" id="PS50850"/>
    </source>
</evidence>
<dbReference type="AlphaFoldDB" id="A0A316U2I1"/>
<keyword evidence="5 7" id="KW-0472">Membrane</keyword>
<accession>A0A316U2I1</accession>
<dbReference type="PROSITE" id="PS50850">
    <property type="entry name" value="MFS"/>
    <property type="match status" value="1"/>
</dbReference>
<feature type="transmembrane region" description="Helical" evidence="7">
    <location>
        <begin position="372"/>
        <end position="390"/>
    </location>
</feature>
<dbReference type="Gene3D" id="1.20.1250.20">
    <property type="entry name" value="MFS general substrate transporter like domains"/>
    <property type="match status" value="1"/>
</dbReference>
<sequence>MESEPATWRATAQGETPLDKTINSIGMGRYQWALLLLTGCGYAADNAWLQGVAIILPRVQKDFAVPDGQIGLLSSCTFAGMMLGAFAWGTWSDANGRKLAFDGTLLLVTVFGFLSAFAGSFPTLCLGLFCLGLGLGGSMPTDGLVFVENLPTSKQYLLTFLSVFFSMGSVASSVLGLLIIPGPVERWRWFLGSLAALTTFFLSLRIVFFRLIESPRYLASSGRYEEARVALQKIAAYNGAPLPVALSDVHDQAEGASEAGGGSSVQGKATRHRQPDSRGGYSAVASSDPVEASEGAEEWLPAAVSEALAPLLAKYGALFDDEWRLTTVLVWGIWTSVSLAYTMFNVFLPKFLESRLSTPTGPSDPSAVMRDYLLYATASLPGSLLGAWSVETRLGRKGTMALSLFLTAVGMLSFIQAAKRWQIILSSMTISLTATTAYAALYGYTPEVFETEVRGTASGTASGLSRLAGIIAPVLAGWLFSISINVPLVLSVILFVTAAAMCLALPIETRRERERDGELQEGEGGAGDGERRCDVT</sequence>
<evidence type="ECO:0000256" key="5">
    <source>
        <dbReference type="ARBA" id="ARBA00023136"/>
    </source>
</evidence>
<dbReference type="InterPro" id="IPR036259">
    <property type="entry name" value="MFS_trans_sf"/>
</dbReference>
<evidence type="ECO:0000256" key="2">
    <source>
        <dbReference type="ARBA" id="ARBA00022448"/>
    </source>
</evidence>
<organism evidence="9 10">
    <name type="scientific">Pseudomicrostroma glucosiphilum</name>
    <dbReference type="NCBI Taxonomy" id="1684307"/>
    <lineage>
        <taxon>Eukaryota</taxon>
        <taxon>Fungi</taxon>
        <taxon>Dikarya</taxon>
        <taxon>Basidiomycota</taxon>
        <taxon>Ustilaginomycotina</taxon>
        <taxon>Exobasidiomycetes</taxon>
        <taxon>Microstromatales</taxon>
        <taxon>Microstromatales incertae sedis</taxon>
        <taxon>Pseudomicrostroma</taxon>
    </lineage>
</organism>
<dbReference type="GO" id="GO:0022857">
    <property type="term" value="F:transmembrane transporter activity"/>
    <property type="evidence" value="ECO:0007669"/>
    <property type="project" value="InterPro"/>
</dbReference>
<evidence type="ECO:0000256" key="3">
    <source>
        <dbReference type="ARBA" id="ARBA00022692"/>
    </source>
</evidence>